<name>A0A382G1K9_9ZZZZ</name>
<feature type="domain" description="Lcl C-terminal" evidence="1">
    <location>
        <begin position="69"/>
        <end position="199"/>
    </location>
</feature>
<evidence type="ECO:0000259" key="1">
    <source>
        <dbReference type="Pfam" id="PF07603"/>
    </source>
</evidence>
<reference evidence="2" key="1">
    <citation type="submission" date="2018-05" db="EMBL/GenBank/DDBJ databases">
        <authorList>
            <person name="Lanie J.A."/>
            <person name="Ng W.-L."/>
            <person name="Kazmierczak K.M."/>
            <person name="Andrzejewski T.M."/>
            <person name="Davidsen T.M."/>
            <person name="Wayne K.J."/>
            <person name="Tettelin H."/>
            <person name="Glass J.I."/>
            <person name="Rusch D."/>
            <person name="Podicherti R."/>
            <person name="Tsui H.-C.T."/>
            <person name="Winkler M.E."/>
        </authorList>
    </citation>
    <scope>NUCLEOTIDE SEQUENCE</scope>
</reference>
<dbReference type="Pfam" id="PF07603">
    <property type="entry name" value="Lcl_C"/>
    <property type="match status" value="1"/>
</dbReference>
<gene>
    <name evidence="2" type="ORF">METZ01_LOCUS221338</name>
</gene>
<dbReference type="EMBL" id="UINC01052769">
    <property type="protein sequence ID" value="SVB68484.1"/>
    <property type="molecule type" value="Genomic_DNA"/>
</dbReference>
<accession>A0A382G1K9</accession>
<dbReference type="InterPro" id="IPR011460">
    <property type="entry name" value="Lcl_C"/>
</dbReference>
<proteinExistence type="predicted"/>
<protein>
    <recommendedName>
        <fullName evidence="1">Lcl C-terminal domain-containing protein</fullName>
    </recommendedName>
</protein>
<dbReference type="AlphaFoldDB" id="A0A382G1K9"/>
<evidence type="ECO:0000313" key="2">
    <source>
        <dbReference type="EMBL" id="SVB68484.1"/>
    </source>
</evidence>
<organism evidence="2">
    <name type="scientific">marine metagenome</name>
    <dbReference type="NCBI Taxonomy" id="408172"/>
    <lineage>
        <taxon>unclassified sequences</taxon>
        <taxon>metagenomes</taxon>
        <taxon>ecological metagenomes</taxon>
    </lineage>
</organism>
<sequence length="202" mass="22821">MKRSRQHSSKPCFLPRVLLMSMMMTLSMLGISTETSAGPYNPTEPYVAPPYVPPPPPESTVHLVDNGDGTVSHTDRPLMWAKADSYADLGKCLNWHEAGEYAENLTIGNYSDWRMPTLEELAEIYDNTKENVMSFDHDSKTPLALDEKFADGAAYWYWVSDHTKTDLTDCCTRTLYFVLGTVHTRRFSDCMSGGVRPVRNIK</sequence>